<evidence type="ECO:0000313" key="2">
    <source>
        <dbReference type="Proteomes" id="UP000186364"/>
    </source>
</evidence>
<reference evidence="1 2" key="1">
    <citation type="submission" date="2016-09" db="EMBL/GenBank/DDBJ databases">
        <title>Rhizobium sp. nov., a novel species isolated from the rice rhizosphere.</title>
        <authorList>
            <person name="Zhao J."/>
            <person name="Zhang X."/>
        </authorList>
    </citation>
    <scope>NUCLEOTIDE SEQUENCE [LARGE SCALE GENOMIC DNA]</scope>
    <source>
        <strain evidence="1 2">1.7048</strain>
    </source>
</reference>
<dbReference type="AlphaFoldDB" id="A0A1Q9AWL8"/>
<evidence type="ECO:0008006" key="3">
    <source>
        <dbReference type="Google" id="ProtNLM"/>
    </source>
</evidence>
<protein>
    <recommendedName>
        <fullName evidence="3">Type II toxin-antitoxin system ParD family antitoxin</fullName>
    </recommendedName>
</protein>
<dbReference type="InterPro" id="IPR038296">
    <property type="entry name" value="ParD_sf"/>
</dbReference>
<accession>A0A1Q9AWL8</accession>
<sequence>MAQAKTFSLGDPYDAILADLVRTGRFKTEADAVKAGLRMLADDDNGVRALRQNISEADAEIEAGLGKEYRSGAELMRDVMSEGEAH</sequence>
<comment type="caution">
    <text evidence="1">The sequence shown here is derived from an EMBL/GenBank/DDBJ whole genome shotgun (WGS) entry which is preliminary data.</text>
</comment>
<organism evidence="1 2">
    <name type="scientific">Xaviernesmea oryzae</name>
    <dbReference type="NCBI Taxonomy" id="464029"/>
    <lineage>
        <taxon>Bacteria</taxon>
        <taxon>Pseudomonadati</taxon>
        <taxon>Pseudomonadota</taxon>
        <taxon>Alphaproteobacteria</taxon>
        <taxon>Hyphomicrobiales</taxon>
        <taxon>Rhizobiaceae</taxon>
        <taxon>Rhizobium/Agrobacterium group</taxon>
        <taxon>Xaviernesmea</taxon>
    </lineage>
</organism>
<dbReference type="Pfam" id="PF03693">
    <property type="entry name" value="ParD_antitoxin"/>
    <property type="match status" value="1"/>
</dbReference>
<dbReference type="RefSeq" id="WP_075627611.1">
    <property type="nucleotide sequence ID" value="NZ_FOAM01000002.1"/>
</dbReference>
<dbReference type="EMBL" id="MKIP01000043">
    <property type="protein sequence ID" value="OLP59852.1"/>
    <property type="molecule type" value="Genomic_DNA"/>
</dbReference>
<dbReference type="InterPro" id="IPR022789">
    <property type="entry name" value="ParD"/>
</dbReference>
<proteinExistence type="predicted"/>
<keyword evidence="2" id="KW-1185">Reference proteome</keyword>
<gene>
    <name evidence="1" type="ORF">BJF93_09575</name>
</gene>
<name>A0A1Q9AWL8_9HYPH</name>
<evidence type="ECO:0000313" key="1">
    <source>
        <dbReference type="EMBL" id="OLP59852.1"/>
    </source>
</evidence>
<dbReference type="Gene3D" id="6.10.10.120">
    <property type="entry name" value="Antitoxin ParD1-like"/>
    <property type="match status" value="1"/>
</dbReference>
<dbReference type="OrthoDB" id="9815501at2"/>
<dbReference type="Proteomes" id="UP000186364">
    <property type="component" value="Unassembled WGS sequence"/>
</dbReference>